<organism evidence="3 4">
    <name type="scientific">Phragmitibacter flavus</name>
    <dbReference type="NCBI Taxonomy" id="2576071"/>
    <lineage>
        <taxon>Bacteria</taxon>
        <taxon>Pseudomonadati</taxon>
        <taxon>Verrucomicrobiota</taxon>
        <taxon>Verrucomicrobiia</taxon>
        <taxon>Verrucomicrobiales</taxon>
        <taxon>Verrucomicrobiaceae</taxon>
        <taxon>Phragmitibacter</taxon>
    </lineage>
</organism>
<dbReference type="InterPro" id="IPR036873">
    <property type="entry name" value="Rhodanese-like_dom_sf"/>
</dbReference>
<feature type="chain" id="PRO_5024379240" evidence="1">
    <location>
        <begin position="30"/>
        <end position="141"/>
    </location>
</feature>
<protein>
    <submittedName>
        <fullName evidence="3">Rhodanese-like domain-containing protein</fullName>
    </submittedName>
</protein>
<keyword evidence="1" id="KW-0732">Signal</keyword>
<reference evidence="3 4" key="1">
    <citation type="submission" date="2019-05" db="EMBL/GenBank/DDBJ databases">
        <title>Verrucobacter flavum gen. nov., sp. nov. a new member of the family Verrucomicrobiaceae.</title>
        <authorList>
            <person name="Szuroczki S."/>
            <person name="Abbaszade G."/>
            <person name="Szabo A."/>
            <person name="Felfoldi T."/>
            <person name="Schumann P."/>
            <person name="Boka K."/>
            <person name="Keki Z."/>
            <person name="Toumi M."/>
            <person name="Toth E."/>
        </authorList>
    </citation>
    <scope>NUCLEOTIDE SEQUENCE [LARGE SCALE GENOMIC DNA]</scope>
    <source>
        <strain evidence="3 4">MG-N-17</strain>
    </source>
</reference>
<feature type="domain" description="Rhodanese" evidence="2">
    <location>
        <begin position="51"/>
        <end position="141"/>
    </location>
</feature>
<evidence type="ECO:0000313" key="4">
    <source>
        <dbReference type="Proteomes" id="UP000306196"/>
    </source>
</evidence>
<dbReference type="Gene3D" id="3.40.250.10">
    <property type="entry name" value="Rhodanese-like domain"/>
    <property type="match status" value="1"/>
</dbReference>
<dbReference type="SMART" id="SM00450">
    <property type="entry name" value="RHOD"/>
    <property type="match status" value="1"/>
</dbReference>
<dbReference type="PANTHER" id="PTHR43031">
    <property type="entry name" value="FAD-DEPENDENT OXIDOREDUCTASE"/>
    <property type="match status" value="1"/>
</dbReference>
<dbReference type="PROSITE" id="PS50206">
    <property type="entry name" value="RHODANESE_3"/>
    <property type="match status" value="1"/>
</dbReference>
<accession>A0A5R8KDC6</accession>
<dbReference type="InterPro" id="IPR001763">
    <property type="entry name" value="Rhodanese-like_dom"/>
</dbReference>
<dbReference type="CDD" id="cd00158">
    <property type="entry name" value="RHOD"/>
    <property type="match status" value="1"/>
</dbReference>
<evidence type="ECO:0000313" key="3">
    <source>
        <dbReference type="EMBL" id="TLD70308.1"/>
    </source>
</evidence>
<dbReference type="OrthoDB" id="9800872at2"/>
<feature type="signal peptide" evidence="1">
    <location>
        <begin position="1"/>
        <end position="29"/>
    </location>
</feature>
<dbReference type="InterPro" id="IPR050229">
    <property type="entry name" value="GlpE_sulfurtransferase"/>
</dbReference>
<dbReference type="AlphaFoldDB" id="A0A5R8KDC6"/>
<gene>
    <name evidence="3" type="ORF">FEM03_14085</name>
</gene>
<dbReference type="Proteomes" id="UP000306196">
    <property type="component" value="Unassembled WGS sequence"/>
</dbReference>
<dbReference type="EMBL" id="VAUV01000009">
    <property type="protein sequence ID" value="TLD70308.1"/>
    <property type="molecule type" value="Genomic_DNA"/>
</dbReference>
<comment type="caution">
    <text evidence="3">The sequence shown here is derived from an EMBL/GenBank/DDBJ whole genome shotgun (WGS) entry which is preliminary data.</text>
</comment>
<dbReference type="PANTHER" id="PTHR43031:SF1">
    <property type="entry name" value="PYRIDINE NUCLEOTIDE-DISULPHIDE OXIDOREDUCTASE"/>
    <property type="match status" value="1"/>
</dbReference>
<evidence type="ECO:0000259" key="2">
    <source>
        <dbReference type="PROSITE" id="PS50206"/>
    </source>
</evidence>
<sequence length="141" mass="15558">MPVSLPTTRPMKTFLTTTLLLLLTLPVFAADPIAKTEITHVDPKAAAALIDEKKVTILDVRTDAEYKDGHLANAINHDFTEDDFKTQIDTLDKEKPYLIHCQSGARSAKSLKAFKALGFKHIYHLDGGISAWKDASLPVTK</sequence>
<name>A0A5R8KDC6_9BACT</name>
<proteinExistence type="predicted"/>
<dbReference type="Pfam" id="PF00581">
    <property type="entry name" value="Rhodanese"/>
    <property type="match status" value="1"/>
</dbReference>
<dbReference type="SUPFAM" id="SSF52821">
    <property type="entry name" value="Rhodanese/Cell cycle control phosphatase"/>
    <property type="match status" value="1"/>
</dbReference>
<evidence type="ECO:0000256" key="1">
    <source>
        <dbReference type="SAM" id="SignalP"/>
    </source>
</evidence>
<keyword evidence="4" id="KW-1185">Reference proteome</keyword>